<keyword evidence="3" id="KW-1003">Cell membrane</keyword>
<evidence type="ECO:0000259" key="8">
    <source>
        <dbReference type="Pfam" id="PF02687"/>
    </source>
</evidence>
<evidence type="ECO:0000256" key="7">
    <source>
        <dbReference type="SAM" id="Phobius"/>
    </source>
</evidence>
<dbReference type="OrthoDB" id="8578584at2"/>
<dbReference type="InterPro" id="IPR025857">
    <property type="entry name" value="MacB_PCD"/>
</dbReference>
<dbReference type="RefSeq" id="WP_101892441.1">
    <property type="nucleotide sequence ID" value="NZ_CP022684.1"/>
</dbReference>
<keyword evidence="4 7" id="KW-0812">Transmembrane</keyword>
<feature type="transmembrane region" description="Helical" evidence="7">
    <location>
        <begin position="250"/>
        <end position="273"/>
    </location>
</feature>
<gene>
    <name evidence="10" type="ORF">Kalk_01030</name>
</gene>
<dbReference type="PANTHER" id="PTHR43738:SF1">
    <property type="entry name" value="HEMIN TRANSPORT SYSTEM PERMEASE PROTEIN HRTB-RELATED"/>
    <property type="match status" value="1"/>
</dbReference>
<dbReference type="Proteomes" id="UP000235116">
    <property type="component" value="Chromosome"/>
</dbReference>
<evidence type="ECO:0000313" key="10">
    <source>
        <dbReference type="EMBL" id="AUM11101.1"/>
    </source>
</evidence>
<evidence type="ECO:0000256" key="3">
    <source>
        <dbReference type="ARBA" id="ARBA00022475"/>
    </source>
</evidence>
<dbReference type="GO" id="GO:0005886">
    <property type="term" value="C:plasma membrane"/>
    <property type="evidence" value="ECO:0007669"/>
    <property type="project" value="UniProtKB-SubCell"/>
</dbReference>
<evidence type="ECO:0000256" key="1">
    <source>
        <dbReference type="ARBA" id="ARBA00004651"/>
    </source>
</evidence>
<dbReference type="PANTHER" id="PTHR43738">
    <property type="entry name" value="ABC TRANSPORTER, MEMBRANE PROTEIN"/>
    <property type="match status" value="1"/>
</dbReference>
<dbReference type="Pfam" id="PF02687">
    <property type="entry name" value="FtsX"/>
    <property type="match status" value="1"/>
</dbReference>
<evidence type="ECO:0000313" key="11">
    <source>
        <dbReference type="Proteomes" id="UP000235116"/>
    </source>
</evidence>
<dbReference type="EMBL" id="CP022684">
    <property type="protein sequence ID" value="AUM11101.1"/>
    <property type="molecule type" value="Genomic_DNA"/>
</dbReference>
<feature type="transmembrane region" description="Helical" evidence="7">
    <location>
        <begin position="293"/>
        <end position="326"/>
    </location>
</feature>
<proteinExistence type="predicted"/>
<feature type="domain" description="ABC3 transporter permease C-terminal" evidence="8">
    <location>
        <begin position="252"/>
        <end position="366"/>
    </location>
</feature>
<sequence length="373" mass="40736">MKMILRWGYKTLTMQKAATLASMVGIAFSFLLALFFAAVWQGETQQIVAYPNKMNPDLWVMQDGVSNMHMASSFVWDWKGEAIAKMAGVEQVTGFLYLNTVIQVQDNKLFGFVVGLSDGKDRAGPWALSDGRHLENPDEIIVPDTLSSVFGLAQGDTVRIVDKGYRVVGFSKGTYSSANPVFFVLKDRLQASLSSDGTLSYYLVDTEPDVDIKALQQKIMTEIDNINVVTQAEFIANDYEMATQMGAETILIMTLICSTLAALIIGYACYSLAIKKRKELAIIKAVGARDYQLVIVVLLQSIAVTLLAYLLAINFLVLLSVAMPLIAPQITVALTPSLILKPVPLAFVIAVIGSVYPAIKLISLDPALAYKNG</sequence>
<feature type="domain" description="MacB-like periplasmic core" evidence="9">
    <location>
        <begin position="19"/>
        <end position="219"/>
    </location>
</feature>
<keyword evidence="11" id="KW-1185">Reference proteome</keyword>
<dbReference type="AlphaFoldDB" id="A0A2K9LG04"/>
<name>A0A2K9LG04_9GAMM</name>
<organism evidence="10 11">
    <name type="scientific">Ketobacter alkanivorans</name>
    <dbReference type="NCBI Taxonomy" id="1917421"/>
    <lineage>
        <taxon>Bacteria</taxon>
        <taxon>Pseudomonadati</taxon>
        <taxon>Pseudomonadota</taxon>
        <taxon>Gammaproteobacteria</taxon>
        <taxon>Pseudomonadales</taxon>
        <taxon>Ketobacteraceae</taxon>
        <taxon>Ketobacter</taxon>
    </lineage>
</organism>
<dbReference type="KEGG" id="kak:Kalk_01030"/>
<comment type="subcellular location">
    <subcellularLocation>
        <location evidence="1">Cell membrane</location>
        <topology evidence="1">Multi-pass membrane protein</topology>
    </subcellularLocation>
</comment>
<keyword evidence="5 7" id="KW-1133">Transmembrane helix</keyword>
<protein>
    <submittedName>
        <fullName evidence="10">Uncharacterized protein</fullName>
    </submittedName>
</protein>
<feature type="transmembrane region" description="Helical" evidence="7">
    <location>
        <begin position="338"/>
        <end position="359"/>
    </location>
</feature>
<dbReference type="InterPro" id="IPR003838">
    <property type="entry name" value="ABC3_permease_C"/>
</dbReference>
<accession>A0A2K9LG04</accession>
<keyword evidence="6 7" id="KW-0472">Membrane</keyword>
<evidence type="ECO:0000256" key="2">
    <source>
        <dbReference type="ARBA" id="ARBA00022448"/>
    </source>
</evidence>
<evidence type="ECO:0000256" key="4">
    <source>
        <dbReference type="ARBA" id="ARBA00022692"/>
    </source>
</evidence>
<evidence type="ECO:0000259" key="9">
    <source>
        <dbReference type="Pfam" id="PF12704"/>
    </source>
</evidence>
<evidence type="ECO:0000256" key="5">
    <source>
        <dbReference type="ARBA" id="ARBA00022989"/>
    </source>
</evidence>
<evidence type="ECO:0000256" key="6">
    <source>
        <dbReference type="ARBA" id="ARBA00023136"/>
    </source>
</evidence>
<keyword evidence="2" id="KW-0813">Transport</keyword>
<reference evidence="11" key="1">
    <citation type="submission" date="2017-08" db="EMBL/GenBank/DDBJ databases">
        <title>Direct submision.</title>
        <authorList>
            <person name="Kim S.-J."/>
            <person name="Rhee S.-K."/>
        </authorList>
    </citation>
    <scope>NUCLEOTIDE SEQUENCE [LARGE SCALE GENOMIC DNA]</scope>
    <source>
        <strain evidence="11">GI5</strain>
    </source>
</reference>
<dbReference type="InterPro" id="IPR051125">
    <property type="entry name" value="ABC-4/HrtB_transporter"/>
</dbReference>
<dbReference type="Pfam" id="PF12704">
    <property type="entry name" value="MacB_PCD"/>
    <property type="match status" value="1"/>
</dbReference>